<gene>
    <name evidence="1" type="primary">xadA</name>
    <name evidence="1" type="ORF">C7S16_6967</name>
</gene>
<dbReference type="EMBL" id="QXCT01000001">
    <property type="protein sequence ID" value="MDW9253351.1"/>
    <property type="molecule type" value="Genomic_DNA"/>
</dbReference>
<evidence type="ECO:0000313" key="2">
    <source>
        <dbReference type="Proteomes" id="UP001272137"/>
    </source>
</evidence>
<dbReference type="Gene3D" id="3.30.1300.30">
    <property type="entry name" value="GSPII I/J protein-like"/>
    <property type="match status" value="1"/>
</dbReference>
<reference evidence="1" key="1">
    <citation type="submission" date="2018-08" db="EMBL/GenBank/DDBJ databases">
        <title>Identification of Burkholderia cepacia strains that express a Burkholderia pseudomallei-like capsular polysaccharide.</title>
        <authorList>
            <person name="Burtnick M.N."/>
            <person name="Vongsouvath M."/>
            <person name="Newton P."/>
            <person name="Wuthiekanun V."/>
            <person name="Limmathurotsakul D."/>
            <person name="Brett P.J."/>
            <person name="Chantratita N."/>
            <person name="Dance D.A."/>
        </authorList>
    </citation>
    <scope>NUCLEOTIDE SEQUENCE</scope>
    <source>
        <strain evidence="1">SBXCC001</strain>
    </source>
</reference>
<dbReference type="SUPFAM" id="SSF54523">
    <property type="entry name" value="Pili subunits"/>
    <property type="match status" value="1"/>
</dbReference>
<dbReference type="Proteomes" id="UP001272137">
    <property type="component" value="Unassembled WGS sequence"/>
</dbReference>
<organism evidence="1 2">
    <name type="scientific">Burkholderia thailandensis</name>
    <dbReference type="NCBI Taxonomy" id="57975"/>
    <lineage>
        <taxon>Bacteria</taxon>
        <taxon>Pseudomonadati</taxon>
        <taxon>Pseudomonadota</taxon>
        <taxon>Betaproteobacteria</taxon>
        <taxon>Burkholderiales</taxon>
        <taxon>Burkholderiaceae</taxon>
        <taxon>Burkholderia</taxon>
        <taxon>pseudomallei group</taxon>
    </lineage>
</organism>
<accession>A0AAW9CUJ1</accession>
<dbReference type="AlphaFoldDB" id="A0AAW9CUJ1"/>
<evidence type="ECO:0000313" key="1">
    <source>
        <dbReference type="EMBL" id="MDW9253351.1"/>
    </source>
</evidence>
<sequence length="213" mass="21619">MRATSAARSAAATASERPIRARLRSLSLAAPAAFRLGRLAPPAAFAQSNSVMCANRNLSGGLSSTNSSLTSLSTVASSSISTAQSGVNSLPTGLSTTIANSANNVIHSLPASTNVAADTEGTDAVNVNPLNALPTSMSQSLTGQQTRINSLGSPLPQTQPALQRTDSMARQGIAAATALTILTQVEPGKTINVAVGVARFAGQSWMAFGRART</sequence>
<name>A0AAW9CUJ1_BURTH</name>
<dbReference type="InterPro" id="IPR045584">
    <property type="entry name" value="Pilin-like"/>
</dbReference>
<protein>
    <submittedName>
        <fullName evidence="1">Hemagluttinin family protein</fullName>
    </submittedName>
</protein>
<comment type="caution">
    <text evidence="1">The sequence shown here is derived from an EMBL/GenBank/DDBJ whole genome shotgun (WGS) entry which is preliminary data.</text>
</comment>
<dbReference type="RefSeq" id="WP_069255285.1">
    <property type="nucleotide sequence ID" value="NZ_CP013413.1"/>
</dbReference>
<proteinExistence type="predicted"/>